<evidence type="ECO:0000256" key="7">
    <source>
        <dbReference type="ARBA" id="ARBA00023288"/>
    </source>
</evidence>
<accession>A0ABW3SE92</accession>
<evidence type="ECO:0000256" key="2">
    <source>
        <dbReference type="ARBA" id="ARBA00007886"/>
    </source>
</evidence>
<proteinExistence type="inferred from homology"/>
<dbReference type="PANTHER" id="PTHR35789">
    <property type="entry name" value="SPORE GERMINATION PROTEIN B3"/>
    <property type="match status" value="1"/>
</dbReference>
<dbReference type="Proteomes" id="UP001597211">
    <property type="component" value="Unassembled WGS sequence"/>
</dbReference>
<keyword evidence="3" id="KW-0309">Germination</keyword>
<evidence type="ECO:0000313" key="10">
    <source>
        <dbReference type="EMBL" id="MFD1182291.1"/>
    </source>
</evidence>
<dbReference type="PANTHER" id="PTHR35789:SF1">
    <property type="entry name" value="SPORE GERMINATION PROTEIN B3"/>
    <property type="match status" value="1"/>
</dbReference>
<dbReference type="InterPro" id="IPR008844">
    <property type="entry name" value="Spore_GerAC-like"/>
</dbReference>
<keyword evidence="7" id="KW-0449">Lipoprotein</keyword>
<dbReference type="EMBL" id="JBHTKZ010000023">
    <property type="protein sequence ID" value="MFD1182291.1"/>
    <property type="molecule type" value="Genomic_DNA"/>
</dbReference>
<evidence type="ECO:0000256" key="4">
    <source>
        <dbReference type="ARBA" id="ARBA00022729"/>
    </source>
</evidence>
<reference evidence="11" key="1">
    <citation type="journal article" date="2019" name="Int. J. Syst. Evol. Microbiol.">
        <title>The Global Catalogue of Microorganisms (GCM) 10K type strain sequencing project: providing services to taxonomists for standard genome sequencing and annotation.</title>
        <authorList>
            <consortium name="The Broad Institute Genomics Platform"/>
            <consortium name="The Broad Institute Genome Sequencing Center for Infectious Disease"/>
            <person name="Wu L."/>
            <person name="Ma J."/>
        </authorList>
    </citation>
    <scope>NUCLEOTIDE SEQUENCE [LARGE SCALE GENOMIC DNA]</scope>
    <source>
        <strain evidence="11">CCUG 48216</strain>
    </source>
</reference>
<keyword evidence="5" id="KW-0472">Membrane</keyword>
<dbReference type="InterPro" id="IPR038501">
    <property type="entry name" value="Spore_GerAC_C_sf"/>
</dbReference>
<dbReference type="InterPro" id="IPR057336">
    <property type="entry name" value="GerAC_N"/>
</dbReference>
<feature type="domain" description="Spore germination GerAC-like C-terminal" evidence="8">
    <location>
        <begin position="226"/>
        <end position="388"/>
    </location>
</feature>
<dbReference type="Pfam" id="PF05504">
    <property type="entry name" value="Spore_GerAC"/>
    <property type="match status" value="1"/>
</dbReference>
<comment type="similarity">
    <text evidence="2">Belongs to the GerABKC lipoprotein family.</text>
</comment>
<organism evidence="10 11">
    <name type="scientific">Paenibacillus timonensis</name>
    <dbReference type="NCBI Taxonomy" id="225915"/>
    <lineage>
        <taxon>Bacteria</taxon>
        <taxon>Bacillati</taxon>
        <taxon>Bacillota</taxon>
        <taxon>Bacilli</taxon>
        <taxon>Bacillales</taxon>
        <taxon>Paenibacillaceae</taxon>
        <taxon>Paenibacillus</taxon>
    </lineage>
</organism>
<comment type="subcellular location">
    <subcellularLocation>
        <location evidence="1">Membrane</location>
        <topology evidence="1">Lipid-anchor</topology>
    </subcellularLocation>
</comment>
<dbReference type="RefSeq" id="WP_240269448.1">
    <property type="nucleotide sequence ID" value="NZ_JAKSXN010000026.1"/>
</dbReference>
<evidence type="ECO:0000313" key="11">
    <source>
        <dbReference type="Proteomes" id="UP001597211"/>
    </source>
</evidence>
<dbReference type="Gene3D" id="3.30.300.210">
    <property type="entry name" value="Nutrient germinant receptor protein C, domain 3"/>
    <property type="match status" value="1"/>
</dbReference>
<dbReference type="Gene3D" id="6.20.190.10">
    <property type="entry name" value="Nutrient germinant receptor protein C, domain 1"/>
    <property type="match status" value="1"/>
</dbReference>
<evidence type="ECO:0000259" key="9">
    <source>
        <dbReference type="Pfam" id="PF25198"/>
    </source>
</evidence>
<feature type="domain" description="Spore germination protein N-terminal" evidence="9">
    <location>
        <begin position="23"/>
        <end position="198"/>
    </location>
</feature>
<dbReference type="Pfam" id="PF25198">
    <property type="entry name" value="Spore_GerAC_N"/>
    <property type="match status" value="1"/>
</dbReference>
<dbReference type="InterPro" id="IPR046953">
    <property type="entry name" value="Spore_GerAC-like_C"/>
</dbReference>
<keyword evidence="11" id="KW-1185">Reference proteome</keyword>
<evidence type="ECO:0000256" key="6">
    <source>
        <dbReference type="ARBA" id="ARBA00023139"/>
    </source>
</evidence>
<evidence type="ECO:0000256" key="1">
    <source>
        <dbReference type="ARBA" id="ARBA00004635"/>
    </source>
</evidence>
<sequence length="402" mass="44704">MRNRGLLLLAILCAVLPLSGCWDAEELNRRAVVSGIGIDRAPGEQEYRVSFQVIIADEISGKSGRGATPTMVYSAQGRSVMEAVRKVSLLVPRLVSTAHTRIVVISEELARQGISDIVDFLDRDSDIRLTTKIYIAKNGVQAHDIISGLTPMGKITAYSIAQKTEMTAQEFGANYPIELDDIIRDLLVPDSGPVINGVDILGSAKEVGKKSNLEKTDNLGIIRMSNLALFKGDKLKGWLDEEESLGLVWIKDKMNKTPIIIAPDGLGEISLDVRRSKTSIRVIPKDPEHPVVVVKVTAQLSIREMDSTIDLRDPAALSALEVYVNKEIVKKMKSAVSKAQSLNSDIFCFGQKFERQHPKAWKQLKGKWSDLFPKLEVEYQVDSIVRNSQMRDRSFKYDLKEE</sequence>
<keyword evidence="6" id="KW-0564">Palmitate</keyword>
<name>A0ABW3SE92_9BACL</name>
<evidence type="ECO:0000259" key="8">
    <source>
        <dbReference type="Pfam" id="PF05504"/>
    </source>
</evidence>
<protein>
    <submittedName>
        <fullName evidence="10">Ger(X)C family spore germination protein</fullName>
    </submittedName>
</protein>
<keyword evidence="4" id="KW-0732">Signal</keyword>
<evidence type="ECO:0000256" key="5">
    <source>
        <dbReference type="ARBA" id="ARBA00023136"/>
    </source>
</evidence>
<gene>
    <name evidence="10" type="ORF">ACFQ2Z_13065</name>
</gene>
<comment type="caution">
    <text evidence="10">The sequence shown here is derived from an EMBL/GenBank/DDBJ whole genome shotgun (WGS) entry which is preliminary data.</text>
</comment>
<evidence type="ECO:0000256" key="3">
    <source>
        <dbReference type="ARBA" id="ARBA00022544"/>
    </source>
</evidence>
<dbReference type="NCBIfam" id="TIGR02887">
    <property type="entry name" value="spore_ger_x_C"/>
    <property type="match status" value="1"/>
</dbReference>